<dbReference type="InterPro" id="IPR043128">
    <property type="entry name" value="Rev_trsase/Diguanyl_cyclase"/>
</dbReference>
<dbReference type="GO" id="GO:0043709">
    <property type="term" value="P:cell adhesion involved in single-species biofilm formation"/>
    <property type="evidence" value="ECO:0007669"/>
    <property type="project" value="TreeGrafter"/>
</dbReference>
<feature type="transmembrane region" description="Helical" evidence="2">
    <location>
        <begin position="69"/>
        <end position="89"/>
    </location>
</feature>
<keyword evidence="2" id="KW-1133">Transmembrane helix</keyword>
<reference evidence="4 5" key="1">
    <citation type="submission" date="2019-01" db="EMBL/GenBank/DDBJ databases">
        <title>High-quality-draft genome sequences of five non-tuberculosis mycobacteriaceae isolated from a nosocomial environment.</title>
        <authorList>
            <person name="Tiago I."/>
            <person name="Alarico S."/>
            <person name="Pereira S.G."/>
            <person name="Coelho C."/>
            <person name="Maranha A."/>
            <person name="Empadinhas N."/>
        </authorList>
    </citation>
    <scope>NUCLEOTIDE SEQUENCE [LARGE SCALE GENOMIC DNA]</scope>
    <source>
        <strain evidence="4 5">24AIII</strain>
    </source>
</reference>
<feature type="transmembrane region" description="Helical" evidence="2">
    <location>
        <begin position="178"/>
        <end position="198"/>
    </location>
</feature>
<dbReference type="PANTHER" id="PTHR45138:SF9">
    <property type="entry name" value="DIGUANYLATE CYCLASE DGCM-RELATED"/>
    <property type="match status" value="1"/>
</dbReference>
<dbReference type="Gene3D" id="3.30.70.270">
    <property type="match status" value="2"/>
</dbReference>
<feature type="transmembrane region" description="Helical" evidence="2">
    <location>
        <begin position="127"/>
        <end position="144"/>
    </location>
</feature>
<evidence type="ECO:0000256" key="1">
    <source>
        <dbReference type="SAM" id="MobiDB-lite"/>
    </source>
</evidence>
<dbReference type="InterPro" id="IPR029787">
    <property type="entry name" value="Nucleotide_cyclase"/>
</dbReference>
<feature type="transmembrane region" description="Helical" evidence="2">
    <location>
        <begin position="460"/>
        <end position="482"/>
    </location>
</feature>
<evidence type="ECO:0000313" key="4">
    <source>
        <dbReference type="EMBL" id="TDK88301.1"/>
    </source>
</evidence>
<dbReference type="InterPro" id="IPR050469">
    <property type="entry name" value="Diguanylate_Cyclase"/>
</dbReference>
<dbReference type="Proteomes" id="UP000294929">
    <property type="component" value="Unassembled WGS sequence"/>
</dbReference>
<dbReference type="GO" id="GO:1902201">
    <property type="term" value="P:negative regulation of bacterial-type flagellum-dependent cell motility"/>
    <property type="evidence" value="ECO:0007669"/>
    <property type="project" value="TreeGrafter"/>
</dbReference>
<sequence>MAVATGEAQSVWSAMVNGIRFSEPLESEFRSSFNQSGRKSRHEMWAVLLIVITAGIAFHHTLLRVPPEVMPLGRSLVLAVAVPMVLRWLSGDRSPVQRWSSLLYIASVYIDVACLMVLRIACIRHGLDVVPLVMPAGILMSLIVVQIRFVLLAPAILAGLAGIVATELTAFEPTSNEMFDITASIAMVTVALSAAYELERSTRTGWLRARTLDRLTRTDALTGVPNRRYFDEQLTRLAQAAQRTHQSLAVLVLDVDDFKAFNDHNGHLAGDDCLRRVGAYLGRSLTGVNELCARLGGEEFVAVWCATDPTTMTTRAEEIRSGIAALAIDRGEDGRVVTASAGLAHDPAPDPAATSAVELLRRADSALYRAKRDGRDRLVVADPQLPAMASRDRNAHPATAAPAGAPQPAPAREQEAEFAKVYDRQGRIARAAIMLGLDAVCLAMLSSYKTVLKMPPESQALGVYTLVYGIMPMATLAALTALVPRLYRFSAPTYVAAVGVITSAQMYERVIQLPQGYDVVPYLMPTAVLLSLCVVKIRFRLLAPSVLAILLWVSALELWVFPWTSNRLLTVGTSIFMVIVTLRFSYRLERSVRLAWLDERKLDELTRTDPLTGLANRRSFDEALDALDESVGTRYAALMVLDVDDFKGFNDRYGHPAGDDALRAIGTWLRLATVDDDVVVARVGGEEFAALWRGPDNSDGTGKRRAEELRSGIAGLGPLADTPTTLTASAGFAEMSRSDCTPAGGFARELLARADRAVYEAKNRGRNQLVEAPSGTAEQPASPVRYE</sequence>
<dbReference type="GO" id="GO:0005886">
    <property type="term" value="C:plasma membrane"/>
    <property type="evidence" value="ECO:0007669"/>
    <property type="project" value="TreeGrafter"/>
</dbReference>
<keyword evidence="2" id="KW-0472">Membrane</keyword>
<dbReference type="CDD" id="cd01949">
    <property type="entry name" value="GGDEF"/>
    <property type="match status" value="2"/>
</dbReference>
<feature type="transmembrane region" description="Helical" evidence="2">
    <location>
        <begin position="489"/>
        <end position="507"/>
    </location>
</feature>
<protein>
    <submittedName>
        <fullName evidence="4">Diguanylate cyclase</fullName>
    </submittedName>
</protein>
<feature type="compositionally biased region" description="Low complexity" evidence="1">
    <location>
        <begin position="396"/>
        <end position="406"/>
    </location>
</feature>
<dbReference type="EMBL" id="SDLO01000011">
    <property type="protein sequence ID" value="TDK88301.1"/>
    <property type="molecule type" value="Genomic_DNA"/>
</dbReference>
<dbReference type="FunFam" id="3.30.70.270:FF:000001">
    <property type="entry name" value="Diguanylate cyclase domain protein"/>
    <property type="match status" value="1"/>
</dbReference>
<evidence type="ECO:0000313" key="5">
    <source>
        <dbReference type="Proteomes" id="UP000294929"/>
    </source>
</evidence>
<evidence type="ECO:0000256" key="2">
    <source>
        <dbReference type="SAM" id="Phobius"/>
    </source>
</evidence>
<accession>A0A4R5WEP8</accession>
<dbReference type="SUPFAM" id="SSF55073">
    <property type="entry name" value="Nucleotide cyclase"/>
    <property type="match status" value="2"/>
</dbReference>
<gene>
    <name evidence="4" type="ORF">EUA03_15920</name>
</gene>
<dbReference type="AlphaFoldDB" id="A0A4R5WEP8"/>
<feature type="transmembrane region" description="Helical" evidence="2">
    <location>
        <begin position="542"/>
        <end position="561"/>
    </location>
</feature>
<feature type="transmembrane region" description="Helical" evidence="2">
    <location>
        <begin position="428"/>
        <end position="448"/>
    </location>
</feature>
<dbReference type="InterPro" id="IPR000160">
    <property type="entry name" value="GGDEF_dom"/>
</dbReference>
<feature type="domain" description="GGDEF" evidence="3">
    <location>
        <begin position="634"/>
        <end position="774"/>
    </location>
</feature>
<proteinExistence type="predicted"/>
<dbReference type="RefSeq" id="WP_133427181.1">
    <property type="nucleotide sequence ID" value="NZ_SDLO01000011.1"/>
</dbReference>
<feature type="region of interest" description="Disordered" evidence="1">
    <location>
        <begin position="763"/>
        <end position="787"/>
    </location>
</feature>
<feature type="transmembrane region" description="Helical" evidence="2">
    <location>
        <begin position="101"/>
        <end position="121"/>
    </location>
</feature>
<feature type="domain" description="GGDEF" evidence="3">
    <location>
        <begin position="246"/>
        <end position="383"/>
    </location>
</feature>
<dbReference type="NCBIfam" id="TIGR00254">
    <property type="entry name" value="GGDEF"/>
    <property type="match status" value="2"/>
</dbReference>
<feature type="transmembrane region" description="Helical" evidence="2">
    <location>
        <begin position="567"/>
        <end position="586"/>
    </location>
</feature>
<organism evidence="4 5">
    <name type="scientific">Mycolicibacterium mucogenicum</name>
    <name type="common">Mycobacterium mucogenicum</name>
    <dbReference type="NCBI Taxonomy" id="56689"/>
    <lineage>
        <taxon>Bacteria</taxon>
        <taxon>Bacillati</taxon>
        <taxon>Actinomycetota</taxon>
        <taxon>Actinomycetes</taxon>
        <taxon>Mycobacteriales</taxon>
        <taxon>Mycobacteriaceae</taxon>
        <taxon>Mycolicibacterium</taxon>
    </lineage>
</organism>
<dbReference type="SMART" id="SM00267">
    <property type="entry name" value="GGDEF"/>
    <property type="match status" value="2"/>
</dbReference>
<feature type="transmembrane region" description="Helical" evidence="2">
    <location>
        <begin position="149"/>
        <end position="166"/>
    </location>
</feature>
<dbReference type="PROSITE" id="PS50887">
    <property type="entry name" value="GGDEF"/>
    <property type="match status" value="2"/>
</dbReference>
<feature type="region of interest" description="Disordered" evidence="1">
    <location>
        <begin position="390"/>
        <end position="416"/>
    </location>
</feature>
<dbReference type="GO" id="GO:0052621">
    <property type="term" value="F:diguanylate cyclase activity"/>
    <property type="evidence" value="ECO:0007669"/>
    <property type="project" value="TreeGrafter"/>
</dbReference>
<feature type="transmembrane region" description="Helical" evidence="2">
    <location>
        <begin position="44"/>
        <end position="63"/>
    </location>
</feature>
<comment type="caution">
    <text evidence="4">The sequence shown here is derived from an EMBL/GenBank/DDBJ whole genome shotgun (WGS) entry which is preliminary data.</text>
</comment>
<name>A0A4R5WEP8_MYCMU</name>
<keyword evidence="2" id="KW-0812">Transmembrane</keyword>
<dbReference type="Pfam" id="PF00990">
    <property type="entry name" value="GGDEF"/>
    <property type="match status" value="2"/>
</dbReference>
<feature type="transmembrane region" description="Helical" evidence="2">
    <location>
        <begin position="519"/>
        <end position="535"/>
    </location>
</feature>
<dbReference type="PANTHER" id="PTHR45138">
    <property type="entry name" value="REGULATORY COMPONENTS OF SENSORY TRANSDUCTION SYSTEM"/>
    <property type="match status" value="1"/>
</dbReference>
<evidence type="ECO:0000259" key="3">
    <source>
        <dbReference type="PROSITE" id="PS50887"/>
    </source>
</evidence>